<reference evidence="2" key="1">
    <citation type="journal article" date="2020" name="New Phytol.">
        <title>Comparative genomics reveals dynamic genome evolution in host specialist ectomycorrhizal fungi.</title>
        <authorList>
            <person name="Lofgren L.A."/>
            <person name="Nguyen N.H."/>
            <person name="Vilgalys R."/>
            <person name="Ruytinx J."/>
            <person name="Liao H.L."/>
            <person name="Branco S."/>
            <person name="Kuo A."/>
            <person name="LaButti K."/>
            <person name="Lipzen A."/>
            <person name="Andreopoulos W."/>
            <person name="Pangilinan J."/>
            <person name="Riley R."/>
            <person name="Hundley H."/>
            <person name="Na H."/>
            <person name="Barry K."/>
            <person name="Grigoriev I.V."/>
            <person name="Stajich J.E."/>
            <person name="Kennedy P.G."/>
        </authorList>
    </citation>
    <scope>NUCLEOTIDE SEQUENCE</scope>
    <source>
        <strain evidence="2">DOB743</strain>
    </source>
</reference>
<keyword evidence="3" id="KW-1185">Reference proteome</keyword>
<comment type="caution">
    <text evidence="2">The sequence shown here is derived from an EMBL/GenBank/DDBJ whole genome shotgun (WGS) entry which is preliminary data.</text>
</comment>
<dbReference type="AlphaFoldDB" id="A0A9P7D3P5"/>
<sequence>MGRTRAKAKKSLPTVTNFSQSSSSAAAPAISALLDKAQELIVQCDFPLARKFIERALVRDDGSVNEKNQAREMMGVVLLETGEVDKAREASGNCLLFLTLLPPHPTAPTPPPPSAHLYLAQLSADPHTALKHYQAAIDILQTQLKGKAPSPTQGDEQDEGEDEVRSNIVRAYVGMVEVWMDPEYDLCFDPAASSTCDFLLANALQIDLHNLEALQCLASVRLSQEKTEEALAALLTFPPSSPDAPPARNQALVAALPLSVRLARAKLLLECGAYHDALDVLENVLASDDSSVEGWYLMGWGWWLVAERQKEGGEVEGSEGLTWEDIARDSRDCLETCQMLHESQSDPDTPILEHVQELLGTLDALGIMSSPVQDDEEGDRDGWEDASDDEDVEMS</sequence>
<evidence type="ECO:0008006" key="4">
    <source>
        <dbReference type="Google" id="ProtNLM"/>
    </source>
</evidence>
<protein>
    <recommendedName>
        <fullName evidence="4">TPR-like protein</fullName>
    </recommendedName>
</protein>
<feature type="compositionally biased region" description="Acidic residues" evidence="1">
    <location>
        <begin position="373"/>
        <end position="395"/>
    </location>
</feature>
<gene>
    <name evidence="2" type="ORF">EV702DRAFT_966634</name>
</gene>
<proteinExistence type="predicted"/>
<evidence type="ECO:0000313" key="3">
    <source>
        <dbReference type="Proteomes" id="UP000714275"/>
    </source>
</evidence>
<dbReference type="OrthoDB" id="1914839at2759"/>
<dbReference type="Proteomes" id="UP000714275">
    <property type="component" value="Unassembled WGS sequence"/>
</dbReference>
<feature type="region of interest" description="Disordered" evidence="1">
    <location>
        <begin position="145"/>
        <end position="164"/>
    </location>
</feature>
<dbReference type="SUPFAM" id="SSF48452">
    <property type="entry name" value="TPR-like"/>
    <property type="match status" value="1"/>
</dbReference>
<evidence type="ECO:0000256" key="1">
    <source>
        <dbReference type="SAM" id="MobiDB-lite"/>
    </source>
</evidence>
<organism evidence="2 3">
    <name type="scientific">Suillus placidus</name>
    <dbReference type="NCBI Taxonomy" id="48579"/>
    <lineage>
        <taxon>Eukaryota</taxon>
        <taxon>Fungi</taxon>
        <taxon>Dikarya</taxon>
        <taxon>Basidiomycota</taxon>
        <taxon>Agaricomycotina</taxon>
        <taxon>Agaricomycetes</taxon>
        <taxon>Agaricomycetidae</taxon>
        <taxon>Boletales</taxon>
        <taxon>Suillineae</taxon>
        <taxon>Suillaceae</taxon>
        <taxon>Suillus</taxon>
    </lineage>
</organism>
<dbReference type="CDD" id="cd24142">
    <property type="entry name" value="ACL4-like"/>
    <property type="match status" value="1"/>
</dbReference>
<dbReference type="Gene3D" id="1.25.40.10">
    <property type="entry name" value="Tetratricopeptide repeat domain"/>
    <property type="match status" value="2"/>
</dbReference>
<feature type="region of interest" description="Disordered" evidence="1">
    <location>
        <begin position="367"/>
        <end position="395"/>
    </location>
</feature>
<name>A0A9P7D3P5_9AGAM</name>
<accession>A0A9P7D3P5</accession>
<evidence type="ECO:0000313" key="2">
    <source>
        <dbReference type="EMBL" id="KAG1779070.1"/>
    </source>
</evidence>
<dbReference type="InterPro" id="IPR011990">
    <property type="entry name" value="TPR-like_helical_dom_sf"/>
</dbReference>
<dbReference type="EMBL" id="JABBWD010000013">
    <property type="protein sequence ID" value="KAG1779070.1"/>
    <property type="molecule type" value="Genomic_DNA"/>
</dbReference>